<dbReference type="InterPro" id="IPR053980">
    <property type="entry name" value="ISP_coupler"/>
</dbReference>
<dbReference type="Gene3D" id="3.40.1350.10">
    <property type="match status" value="1"/>
</dbReference>
<dbReference type="InterPro" id="IPR002052">
    <property type="entry name" value="DNA_methylase_N6_adenine_CS"/>
</dbReference>
<reference evidence="3 4" key="1">
    <citation type="journal article" date="2023" name="Environ Microbiome">
        <title>A coral-associated actinobacterium mitigates coral bleaching under heat stress.</title>
        <authorList>
            <person name="Li J."/>
            <person name="Zou Y."/>
            <person name="Li Q."/>
            <person name="Zhang J."/>
            <person name="Bourne D.G."/>
            <person name="Lyu Y."/>
            <person name="Liu C."/>
            <person name="Zhang S."/>
        </authorList>
    </citation>
    <scope>NUCLEOTIDE SEQUENCE [LARGE SCALE GENOMIC DNA]</scope>
    <source>
        <strain evidence="3 4">SCSIO 13291</strain>
    </source>
</reference>
<dbReference type="RefSeq" id="WP_342373079.1">
    <property type="nucleotide sequence ID" value="NZ_CP115965.1"/>
</dbReference>
<dbReference type="Pfam" id="PF13156">
    <property type="entry name" value="Mrr_cat_2"/>
    <property type="match status" value="1"/>
</dbReference>
<dbReference type="Pfam" id="PF00271">
    <property type="entry name" value="Helicase_C"/>
    <property type="match status" value="1"/>
</dbReference>
<dbReference type="PRINTS" id="PR00507">
    <property type="entry name" value="N12N6MTFRASE"/>
</dbReference>
<keyword evidence="3" id="KW-0547">Nucleotide-binding</keyword>
<dbReference type="Gene3D" id="3.40.50.300">
    <property type="entry name" value="P-loop containing nucleotide triphosphate hydrolases"/>
    <property type="match status" value="2"/>
</dbReference>
<dbReference type="Pfam" id="PF18135">
    <property type="entry name" value="Type_ISP_C"/>
    <property type="match status" value="1"/>
</dbReference>
<dbReference type="PROSITE" id="PS00092">
    <property type="entry name" value="N6_MTASE"/>
    <property type="match status" value="1"/>
</dbReference>
<keyword evidence="3" id="KW-0067">ATP-binding</keyword>
<dbReference type="CDD" id="cd22333">
    <property type="entry name" value="LlaBIII_nuclease-like"/>
    <property type="match status" value="1"/>
</dbReference>
<evidence type="ECO:0000259" key="2">
    <source>
        <dbReference type="PROSITE" id="PS51192"/>
    </source>
</evidence>
<dbReference type="InterPro" id="IPR001650">
    <property type="entry name" value="Helicase_C-like"/>
</dbReference>
<dbReference type="SUPFAM" id="SSF52540">
    <property type="entry name" value="P-loop containing nucleoside triphosphate hydrolases"/>
    <property type="match status" value="2"/>
</dbReference>
<dbReference type="InterPro" id="IPR014001">
    <property type="entry name" value="Helicase_ATP-bd"/>
</dbReference>
<dbReference type="SUPFAM" id="SSF53335">
    <property type="entry name" value="S-adenosyl-L-methionine-dependent methyltransferases"/>
    <property type="match status" value="1"/>
</dbReference>
<dbReference type="InterPro" id="IPR041635">
    <property type="entry name" value="Type_ISP_LLaBIII_C"/>
</dbReference>
<dbReference type="PROSITE" id="PS51192">
    <property type="entry name" value="HELICASE_ATP_BIND_1"/>
    <property type="match status" value="1"/>
</dbReference>
<dbReference type="InterPro" id="IPR029063">
    <property type="entry name" value="SAM-dependent_MTases_sf"/>
</dbReference>
<dbReference type="Gene3D" id="3.40.50.150">
    <property type="entry name" value="Vaccinia Virus protein VP39"/>
    <property type="match status" value="1"/>
</dbReference>
<dbReference type="InterPro" id="IPR027417">
    <property type="entry name" value="P-loop_NTPase"/>
</dbReference>
<dbReference type="InterPro" id="IPR011856">
    <property type="entry name" value="tRNA_endonuc-like_dom_sf"/>
</dbReference>
<evidence type="ECO:0000313" key="3">
    <source>
        <dbReference type="EMBL" id="WZW99365.1"/>
    </source>
</evidence>
<keyword evidence="3" id="KW-0347">Helicase</keyword>
<dbReference type="InterPro" id="IPR003356">
    <property type="entry name" value="DNA_methylase_A-5"/>
</dbReference>
<dbReference type="InterPro" id="IPR011335">
    <property type="entry name" value="Restrct_endonuc-II-like"/>
</dbReference>
<dbReference type="PANTHER" id="PTHR47396:SF1">
    <property type="entry name" value="ATP-DEPENDENT HELICASE IRC3-RELATED"/>
    <property type="match status" value="1"/>
</dbReference>
<dbReference type="EMBL" id="CP115965">
    <property type="protein sequence ID" value="WZW99365.1"/>
    <property type="molecule type" value="Genomic_DNA"/>
</dbReference>
<dbReference type="InterPro" id="IPR039442">
    <property type="entry name" value="Mrr-like_dom"/>
</dbReference>
<dbReference type="Pfam" id="PF22240">
    <property type="entry name" value="ISP_coupler"/>
    <property type="match status" value="1"/>
</dbReference>
<gene>
    <name evidence="3" type="ORF">PCC79_03970</name>
</gene>
<evidence type="ECO:0000256" key="1">
    <source>
        <dbReference type="ARBA" id="ARBA00022747"/>
    </source>
</evidence>
<sequence>MATKTTIHDVIEDFQQAPTNVAKGEKFERLMVDYFHLDPTLSATYDLVVRWPDWDHREGTHDSGIDLVARNADTGLWTAVQCKFFSPNHYLQKGDIDSFFTASGKVWDGITFDNRIIISTTDKWSKTASDALANQTIPVQRIGLPEISESPIDWMWASKDQLEVQLKKAVRYSLRPHQKEALTAIHDGFTTHDRGQWISACGTGKTFTSLKLAEQMCADNGGSLRVLFLAPSIALVSQTLREWMAQTQTTIRPFVVCSDTKASKAAEDISTHDIPLPTTNATRLVHEMSQVGLRGRQMTVVFSTYQSIDVVAQAQQLAGTDFDLVLCDEAHRTTGVRLAGEADESAFTRVHDNTYLPAAKRLYMTATPRLYGEAVKQKADEASAVLTSMDDEATFGPEFHRLGFGEAVERRLLADYKVMILVVENGAIAPRLQESLATVDHELALDDAAKIVGCWNGLAKRTQDGDFGTNPTPMKRAVAFSQNIRASQAFADAFPQVVDTLTNTGDDEGPTCEVQHVDGSMNAMIRGEKLAWLKAPIPDGECRVLTNARCLSEGVDVPALDAVMFLHPRNSLVDVVQSVGRVMRKAPGKEFGYVILPVAIPAGLAPEEALKDNKRFKVVWDVLNALRSHDDRFNAMINTIDLDKSTNGKVTIDFIGNHAATDTEGGTDKPTKPGVQLPLFALQDWKDSILARIVKKVGDREYWDQWADDVVHINANQTARITTILKTADQRLQGEFEAFHQGLRDNLNDSITLEAAVDMLSQHLITRPVFEALFAHDSFAAHNPVSITMQKMVDALAGHGLHAETAQLDKFYASVRRRAEGIQSAGGRQQVVNDLYEQFFKKAFPKQSESLGVVYTPIEIVDFMLRAADDVCRQEFGYGLTDQDVHILDPFTGTGTFIVRLLQSGIIRPEDLARKYTSELWANEIMLLAYYIACVNIETTYQAIAIANEPEAADHSYQPFPGATLTDTFQITEDGDRADTSLIPVNSERIESQLAAPIRIIVGNPPYSAKQDSANDDNANLSYPSLDRRIAETFLAQGAGNARGNMYDSYLRALRWSLDRLGDTGVLVFVANNSWIDGAAATGVRRTLASECAAVWVLNLKGNQRTAGETSRREGGKVFGMGSRAGVAVFLAIKRPSDSFRVAYREVADYRTREEKLQEVATASLDDGLWRQVTPNADGDWINQRSDSYQAFTPLAAPQGRPLAVFKVQSAGLKTNRDAWCYNFSRQRVLNNMRSMIDTYNTQLAIDDLERDPAKISWSTDLMTKAKKGVAGYFSEDRVGVAAYRPFTRTWLYYDRFFNAAPSLLPRIIPAFPAKNLGIWVPGPGSNAPFQCLVTNALPDLVLGGAGNPGLFFARWTYERAADGPSQGNLLEDPAGDVDEWGYRAHPKPRCSRGLNPPVSRRDLAM</sequence>
<organism evidence="3 4">
    <name type="scientific">Propioniciclava soli</name>
    <dbReference type="NCBI Taxonomy" id="2775081"/>
    <lineage>
        <taxon>Bacteria</taxon>
        <taxon>Bacillati</taxon>
        <taxon>Actinomycetota</taxon>
        <taxon>Actinomycetes</taxon>
        <taxon>Propionibacteriales</taxon>
        <taxon>Propionibacteriaceae</taxon>
        <taxon>Propioniciclava</taxon>
    </lineage>
</organism>
<evidence type="ECO:0000313" key="4">
    <source>
        <dbReference type="Proteomes" id="UP001434337"/>
    </source>
</evidence>
<dbReference type="SMART" id="SM00490">
    <property type="entry name" value="HELICc"/>
    <property type="match status" value="1"/>
</dbReference>
<dbReference type="Proteomes" id="UP001434337">
    <property type="component" value="Chromosome"/>
</dbReference>
<feature type="domain" description="Helicase ATP-binding" evidence="2">
    <location>
        <begin position="202"/>
        <end position="386"/>
    </location>
</feature>
<keyword evidence="1" id="KW-0680">Restriction system</keyword>
<name>A0ABZ3CC63_9ACTN</name>
<keyword evidence="3" id="KW-0378">Hydrolase</keyword>
<keyword evidence="4" id="KW-1185">Reference proteome</keyword>
<dbReference type="InterPro" id="IPR050742">
    <property type="entry name" value="Helicase_Restrict-Modif_Enz"/>
</dbReference>
<accession>A0ABZ3CC63</accession>
<proteinExistence type="predicted"/>
<dbReference type="CDD" id="cd18785">
    <property type="entry name" value="SF2_C"/>
    <property type="match status" value="1"/>
</dbReference>
<dbReference type="Pfam" id="PF04851">
    <property type="entry name" value="ResIII"/>
    <property type="match status" value="1"/>
</dbReference>
<dbReference type="SMART" id="SM00487">
    <property type="entry name" value="DEXDc"/>
    <property type="match status" value="1"/>
</dbReference>
<protein>
    <submittedName>
        <fullName evidence="3">DEAD/DEAH box helicase family protein</fullName>
    </submittedName>
</protein>
<dbReference type="Pfam" id="PF02384">
    <property type="entry name" value="N6_Mtase"/>
    <property type="match status" value="1"/>
</dbReference>
<dbReference type="PANTHER" id="PTHR47396">
    <property type="entry name" value="TYPE I RESTRICTION ENZYME ECOKI R PROTEIN"/>
    <property type="match status" value="1"/>
</dbReference>
<dbReference type="GO" id="GO:0004386">
    <property type="term" value="F:helicase activity"/>
    <property type="evidence" value="ECO:0007669"/>
    <property type="project" value="UniProtKB-KW"/>
</dbReference>
<dbReference type="SUPFAM" id="SSF52980">
    <property type="entry name" value="Restriction endonuclease-like"/>
    <property type="match status" value="1"/>
</dbReference>
<dbReference type="InterPro" id="IPR006935">
    <property type="entry name" value="Helicase/UvrB_N"/>
</dbReference>